<organism evidence="2 3">
    <name type="scientific">Microbispora corallina</name>
    <dbReference type="NCBI Taxonomy" id="83302"/>
    <lineage>
        <taxon>Bacteria</taxon>
        <taxon>Bacillati</taxon>
        <taxon>Actinomycetota</taxon>
        <taxon>Actinomycetes</taxon>
        <taxon>Streptosporangiales</taxon>
        <taxon>Streptosporangiaceae</taxon>
        <taxon>Microbispora</taxon>
    </lineage>
</organism>
<evidence type="ECO:0000256" key="1">
    <source>
        <dbReference type="SAM" id="Phobius"/>
    </source>
</evidence>
<dbReference type="EMBL" id="BOOC01000054">
    <property type="protein sequence ID" value="GIH44217.1"/>
    <property type="molecule type" value="Genomic_DNA"/>
</dbReference>
<dbReference type="Proteomes" id="UP000603904">
    <property type="component" value="Unassembled WGS sequence"/>
</dbReference>
<sequence length="96" mass="9808">MTFLGLGVFLVVNLAAFLLTLAVADGVGSNKEVVVGVAAAMLALLALGGGFLLIRLRKPWTRGLGLGLMIGWALMSIVSAGFCTGLNPEIYSGGTL</sequence>
<proteinExistence type="predicted"/>
<reference evidence="2 3" key="1">
    <citation type="submission" date="2021-01" db="EMBL/GenBank/DDBJ databases">
        <title>Whole genome shotgun sequence of Microbispora corallina NBRC 16416.</title>
        <authorList>
            <person name="Komaki H."/>
            <person name="Tamura T."/>
        </authorList>
    </citation>
    <scope>NUCLEOTIDE SEQUENCE [LARGE SCALE GENOMIC DNA]</scope>
    <source>
        <strain evidence="2 3">NBRC 16416</strain>
    </source>
</reference>
<evidence type="ECO:0000313" key="3">
    <source>
        <dbReference type="Proteomes" id="UP000603904"/>
    </source>
</evidence>
<keyword evidence="1" id="KW-0812">Transmembrane</keyword>
<gene>
    <name evidence="2" type="ORF">Mco01_72170</name>
</gene>
<accession>A0ABQ4GAW8</accession>
<feature type="transmembrane region" description="Helical" evidence="1">
    <location>
        <begin position="34"/>
        <end position="54"/>
    </location>
</feature>
<keyword evidence="1" id="KW-0472">Membrane</keyword>
<feature type="transmembrane region" description="Helical" evidence="1">
    <location>
        <begin position="66"/>
        <end position="87"/>
    </location>
</feature>
<keyword evidence="1" id="KW-1133">Transmembrane helix</keyword>
<comment type="caution">
    <text evidence="2">The sequence shown here is derived from an EMBL/GenBank/DDBJ whole genome shotgun (WGS) entry which is preliminary data.</text>
</comment>
<dbReference type="RefSeq" id="WP_204061226.1">
    <property type="nucleotide sequence ID" value="NZ_BAAAGP010000045.1"/>
</dbReference>
<protein>
    <submittedName>
        <fullName evidence="2">Uncharacterized protein</fullName>
    </submittedName>
</protein>
<name>A0ABQ4GAW8_9ACTN</name>
<evidence type="ECO:0000313" key="2">
    <source>
        <dbReference type="EMBL" id="GIH44217.1"/>
    </source>
</evidence>
<keyword evidence="3" id="KW-1185">Reference proteome</keyword>